<gene>
    <name evidence="1" type="ORF">A3J46_00675</name>
</gene>
<accession>A0A1F8FAX7</accession>
<evidence type="ECO:0000313" key="1">
    <source>
        <dbReference type="EMBL" id="OGN10293.1"/>
    </source>
</evidence>
<proteinExistence type="predicted"/>
<organism evidence="1 2">
    <name type="scientific">Candidatus Yanofskybacteria bacterium RIFCSPHIGHO2_02_FULL_41_11</name>
    <dbReference type="NCBI Taxonomy" id="1802675"/>
    <lineage>
        <taxon>Bacteria</taxon>
        <taxon>Candidatus Yanofskyibacteriota</taxon>
    </lineage>
</organism>
<dbReference type="Proteomes" id="UP000177167">
    <property type="component" value="Unassembled WGS sequence"/>
</dbReference>
<feature type="non-terminal residue" evidence="1">
    <location>
        <position position="102"/>
    </location>
</feature>
<name>A0A1F8FAX7_9BACT</name>
<protein>
    <submittedName>
        <fullName evidence="1">Uncharacterized protein</fullName>
    </submittedName>
</protein>
<dbReference type="AlphaFoldDB" id="A0A1F8FAX7"/>
<evidence type="ECO:0000313" key="2">
    <source>
        <dbReference type="Proteomes" id="UP000177167"/>
    </source>
</evidence>
<comment type="caution">
    <text evidence="1">The sequence shown here is derived from an EMBL/GenBank/DDBJ whole genome shotgun (WGS) entry which is preliminary data.</text>
</comment>
<sequence>MCQAQQGAPKTAPPSSDPLVGFYICAGTNPDDTRYEGVVQIAKFDGTYRILWTLSDNTQVLGVGIVSNGVFAASYYGGAPAVAVYKIDGNRLVGEWTMGGKE</sequence>
<dbReference type="EMBL" id="MGJP01000011">
    <property type="protein sequence ID" value="OGN10293.1"/>
    <property type="molecule type" value="Genomic_DNA"/>
</dbReference>
<reference evidence="1 2" key="1">
    <citation type="journal article" date="2016" name="Nat. Commun.">
        <title>Thousands of microbial genomes shed light on interconnected biogeochemical processes in an aquifer system.</title>
        <authorList>
            <person name="Anantharaman K."/>
            <person name="Brown C.T."/>
            <person name="Hug L.A."/>
            <person name="Sharon I."/>
            <person name="Castelle C.J."/>
            <person name="Probst A.J."/>
            <person name="Thomas B.C."/>
            <person name="Singh A."/>
            <person name="Wilkins M.J."/>
            <person name="Karaoz U."/>
            <person name="Brodie E.L."/>
            <person name="Williams K.H."/>
            <person name="Hubbard S.S."/>
            <person name="Banfield J.F."/>
        </authorList>
    </citation>
    <scope>NUCLEOTIDE SEQUENCE [LARGE SCALE GENOMIC DNA]</scope>
</reference>